<dbReference type="EMBL" id="JAPWDO010000006">
    <property type="protein sequence ID" value="KAJ5465541.1"/>
    <property type="molecule type" value="Genomic_DNA"/>
</dbReference>
<evidence type="ECO:0000313" key="1">
    <source>
        <dbReference type="EMBL" id="KAJ5465541.1"/>
    </source>
</evidence>
<gene>
    <name evidence="1" type="ORF">N7530_009328</name>
</gene>
<accession>A0A9W9WIB4</accession>
<protein>
    <submittedName>
        <fullName evidence="1">Uncharacterized protein</fullName>
    </submittedName>
</protein>
<evidence type="ECO:0000313" key="2">
    <source>
        <dbReference type="Proteomes" id="UP001147760"/>
    </source>
</evidence>
<comment type="caution">
    <text evidence="1">The sequence shown here is derived from an EMBL/GenBank/DDBJ whole genome shotgun (WGS) entry which is preliminary data.</text>
</comment>
<name>A0A9W9WIB4_9EURO</name>
<dbReference type="Proteomes" id="UP001147760">
    <property type="component" value="Unassembled WGS sequence"/>
</dbReference>
<dbReference type="AlphaFoldDB" id="A0A9W9WIB4"/>
<proteinExistence type="predicted"/>
<reference evidence="1" key="2">
    <citation type="journal article" date="2023" name="IMA Fungus">
        <title>Comparative genomic study of the Penicillium genus elucidates a diverse pangenome and 15 lateral gene transfer events.</title>
        <authorList>
            <person name="Petersen C."/>
            <person name="Sorensen T."/>
            <person name="Nielsen M.R."/>
            <person name="Sondergaard T.E."/>
            <person name="Sorensen J.L."/>
            <person name="Fitzpatrick D.A."/>
            <person name="Frisvad J.C."/>
            <person name="Nielsen K.L."/>
        </authorList>
    </citation>
    <scope>NUCLEOTIDE SEQUENCE</scope>
    <source>
        <strain evidence="1">IBT 17660</strain>
    </source>
</reference>
<reference evidence="1" key="1">
    <citation type="submission" date="2022-12" db="EMBL/GenBank/DDBJ databases">
        <authorList>
            <person name="Petersen C."/>
        </authorList>
    </citation>
    <scope>NUCLEOTIDE SEQUENCE</scope>
    <source>
        <strain evidence="1">IBT 17660</strain>
    </source>
</reference>
<keyword evidence="2" id="KW-1185">Reference proteome</keyword>
<organism evidence="1 2">
    <name type="scientific">Penicillium desertorum</name>
    <dbReference type="NCBI Taxonomy" id="1303715"/>
    <lineage>
        <taxon>Eukaryota</taxon>
        <taxon>Fungi</taxon>
        <taxon>Dikarya</taxon>
        <taxon>Ascomycota</taxon>
        <taxon>Pezizomycotina</taxon>
        <taxon>Eurotiomycetes</taxon>
        <taxon>Eurotiomycetidae</taxon>
        <taxon>Eurotiales</taxon>
        <taxon>Aspergillaceae</taxon>
        <taxon>Penicillium</taxon>
    </lineage>
</organism>
<sequence>MHLTRGGRTRRKDLLMGRGHFAEPRVTLTSIAIPSYSLHAATAVLAATPALAQETSTLRQNTYSETTLDSDLTISGGQVQYTGWSKSEFVNNPTDRWMMIPMVHERENKSNERESEQCMAVLYATWNDVTSVPSIAIDSKGWITTQPYKR</sequence>